<gene>
    <name evidence="1" type="ORF">C7H73_01915</name>
</gene>
<dbReference type="Proteomes" id="UP000241829">
    <property type="component" value="Chromosome"/>
</dbReference>
<evidence type="ECO:0000313" key="1">
    <source>
        <dbReference type="EMBL" id="AVP56554.1"/>
    </source>
</evidence>
<dbReference type="OrthoDB" id="9804993at2"/>
<dbReference type="GO" id="GO:0016787">
    <property type="term" value="F:hydrolase activity"/>
    <property type="evidence" value="ECO:0007669"/>
    <property type="project" value="UniProtKB-KW"/>
</dbReference>
<dbReference type="KEGG" id="melm:C7H73_01915"/>
<evidence type="ECO:0000313" key="2">
    <source>
        <dbReference type="Proteomes" id="UP000241829"/>
    </source>
</evidence>
<organism evidence="1 2">
    <name type="scientific">Pulveribacter suum</name>
    <dbReference type="NCBI Taxonomy" id="2116657"/>
    <lineage>
        <taxon>Bacteria</taxon>
        <taxon>Pseudomonadati</taxon>
        <taxon>Pseudomonadota</taxon>
        <taxon>Betaproteobacteria</taxon>
        <taxon>Burkholderiales</taxon>
        <taxon>Comamonadaceae</taxon>
        <taxon>Pulveribacter</taxon>
    </lineage>
</organism>
<dbReference type="Gene3D" id="3.40.50.1820">
    <property type="entry name" value="alpha/beta hydrolase"/>
    <property type="match status" value="1"/>
</dbReference>
<proteinExistence type="predicted"/>
<accession>A0A2P1NHM2</accession>
<keyword evidence="1" id="KW-0378">Hydrolase</keyword>
<protein>
    <submittedName>
        <fullName evidence="1">Alpha/beta hydrolase</fullName>
    </submittedName>
</protein>
<dbReference type="RefSeq" id="WP_106845115.1">
    <property type="nucleotide sequence ID" value="NZ_CP027792.1"/>
</dbReference>
<dbReference type="Pfam" id="PF06821">
    <property type="entry name" value="Ser_hydrolase"/>
    <property type="match status" value="1"/>
</dbReference>
<dbReference type="AlphaFoldDB" id="A0A2P1NHM2"/>
<name>A0A2P1NHM2_9BURK</name>
<dbReference type="InterPro" id="IPR010662">
    <property type="entry name" value="RBBP9/YdeN"/>
</dbReference>
<dbReference type="InterPro" id="IPR029058">
    <property type="entry name" value="AB_hydrolase_fold"/>
</dbReference>
<sequence length="194" mass="21113">MTRPEVLLLPGWQNSTEGHWQTEWEQAYGDRRVQQHDWMRPKRGDWSARLEEVVADAPGPVVLAAHSLGCVLTAWWAAHTRHAHKVRGALLVAPGDVEQPDLAAQIPGWAPIARQSLPFPAVLVGSRNDPYCSFARAQALAADWGARFIDLGERGHINAESALGLWPQGRALLHALAEGSSDGRGSGTGVRAPF</sequence>
<dbReference type="SUPFAM" id="SSF53474">
    <property type="entry name" value="alpha/beta-Hydrolases"/>
    <property type="match status" value="1"/>
</dbReference>
<keyword evidence="2" id="KW-1185">Reference proteome</keyword>
<dbReference type="EMBL" id="CP027792">
    <property type="protein sequence ID" value="AVP56554.1"/>
    <property type="molecule type" value="Genomic_DNA"/>
</dbReference>
<reference evidence="2" key="1">
    <citation type="submission" date="2018-03" db="EMBL/GenBank/DDBJ databases">
        <title>Genome sequencing of Melaminivora sp. strain SC2-7.</title>
        <authorList>
            <person name="Kim S.-J."/>
            <person name="Heo J."/>
            <person name="Ahn J.-H."/>
            <person name="Kwon S.-W."/>
        </authorList>
    </citation>
    <scope>NUCLEOTIDE SEQUENCE [LARGE SCALE GENOMIC DNA]</scope>
    <source>
        <strain evidence="2">SC2-7</strain>
    </source>
</reference>